<sequence length="61" mass="6909">MKSYGARRYHLQPSARETARQGGTGENVTVRQQLEAKAELLREFLQCNENVSKFPLKCGIV</sequence>
<proteinExistence type="predicted"/>
<gene>
    <name evidence="2" type="ORF">CLOSTHATH_00572</name>
</gene>
<feature type="compositionally biased region" description="Basic residues" evidence="1">
    <location>
        <begin position="1"/>
        <end position="10"/>
    </location>
</feature>
<evidence type="ECO:0000313" key="2">
    <source>
        <dbReference type="EMBL" id="EFD01190.1"/>
    </source>
</evidence>
<comment type="caution">
    <text evidence="2">The sequence shown here is derived from an EMBL/GenBank/DDBJ whole genome shotgun (WGS) entry which is preliminary data.</text>
</comment>
<evidence type="ECO:0000313" key="3">
    <source>
        <dbReference type="Proteomes" id="UP000004968"/>
    </source>
</evidence>
<evidence type="ECO:0000256" key="1">
    <source>
        <dbReference type="SAM" id="MobiDB-lite"/>
    </source>
</evidence>
<dbReference type="Proteomes" id="UP000004968">
    <property type="component" value="Unassembled WGS sequence"/>
</dbReference>
<dbReference type="HOGENOM" id="CLU_2916302_0_0_9"/>
<dbReference type="AlphaFoldDB" id="D3AAF1"/>
<dbReference type="EMBL" id="ACIO01000033">
    <property type="protein sequence ID" value="EFD01190.1"/>
    <property type="molecule type" value="Genomic_DNA"/>
</dbReference>
<feature type="region of interest" description="Disordered" evidence="1">
    <location>
        <begin position="1"/>
        <end position="27"/>
    </location>
</feature>
<name>D3AAF1_9FIRM</name>
<accession>D3AAF1</accession>
<protein>
    <submittedName>
        <fullName evidence="2">Uncharacterized protein</fullName>
    </submittedName>
</protein>
<organism evidence="2 3">
    <name type="scientific">Hungatella hathewayi DSM 13479</name>
    <dbReference type="NCBI Taxonomy" id="566550"/>
    <lineage>
        <taxon>Bacteria</taxon>
        <taxon>Bacillati</taxon>
        <taxon>Bacillota</taxon>
        <taxon>Clostridia</taxon>
        <taxon>Lachnospirales</taxon>
        <taxon>Lachnospiraceae</taxon>
        <taxon>Hungatella</taxon>
    </lineage>
</organism>
<reference evidence="2 3" key="1">
    <citation type="submission" date="2010-01" db="EMBL/GenBank/DDBJ databases">
        <authorList>
            <person name="Weinstock G."/>
            <person name="Sodergren E."/>
            <person name="Clifton S."/>
            <person name="Fulton L."/>
            <person name="Fulton B."/>
            <person name="Courtney L."/>
            <person name="Fronick C."/>
            <person name="Harrison M."/>
            <person name="Strong C."/>
            <person name="Farmer C."/>
            <person name="Delahaunty K."/>
            <person name="Markovic C."/>
            <person name="Hall O."/>
            <person name="Minx P."/>
            <person name="Tomlinson C."/>
            <person name="Mitreva M."/>
            <person name="Nelson J."/>
            <person name="Hou S."/>
            <person name="Wollam A."/>
            <person name="Pepin K.H."/>
            <person name="Johnson M."/>
            <person name="Bhonagiri V."/>
            <person name="Nash W.E."/>
            <person name="Warren W."/>
            <person name="Chinwalla A."/>
            <person name="Mardis E.R."/>
            <person name="Wilson R.K."/>
        </authorList>
    </citation>
    <scope>NUCLEOTIDE SEQUENCE [LARGE SCALE GENOMIC DNA]</scope>
    <source>
        <strain evidence="2 3">DSM 13479</strain>
    </source>
</reference>